<evidence type="ECO:0000313" key="2">
    <source>
        <dbReference type="Proteomes" id="UP000287033"/>
    </source>
</evidence>
<proteinExistence type="predicted"/>
<comment type="caution">
    <text evidence="1">The sequence shown here is derived from an EMBL/GenBank/DDBJ whole genome shotgun (WGS) entry which is preliminary data.</text>
</comment>
<sequence>MRHGSTCLESPSLALPPCEVGGEDLHGLTSLEISHRKRNQGSFKSGNPRFTKEGERKFTTCFQRPVELAVLREAQCERKLEHKTHATR</sequence>
<gene>
    <name evidence="1" type="ORF">chiPu_0006658</name>
</gene>
<reference evidence="1 2" key="1">
    <citation type="journal article" date="2018" name="Nat. Ecol. Evol.">
        <title>Shark genomes provide insights into elasmobranch evolution and the origin of vertebrates.</title>
        <authorList>
            <person name="Hara Y"/>
            <person name="Yamaguchi K"/>
            <person name="Onimaru K"/>
            <person name="Kadota M"/>
            <person name="Koyanagi M"/>
            <person name="Keeley SD"/>
            <person name="Tatsumi K"/>
            <person name="Tanaka K"/>
            <person name="Motone F"/>
            <person name="Kageyama Y"/>
            <person name="Nozu R"/>
            <person name="Adachi N"/>
            <person name="Nishimura O"/>
            <person name="Nakagawa R"/>
            <person name="Tanegashima C"/>
            <person name="Kiyatake I"/>
            <person name="Matsumoto R"/>
            <person name="Murakumo K"/>
            <person name="Nishida K"/>
            <person name="Terakita A"/>
            <person name="Kuratani S"/>
            <person name="Sato K"/>
            <person name="Hyodo S Kuraku.S."/>
        </authorList>
    </citation>
    <scope>NUCLEOTIDE SEQUENCE [LARGE SCALE GENOMIC DNA]</scope>
</reference>
<accession>A0A401SCU7</accession>
<organism evidence="1 2">
    <name type="scientific">Chiloscyllium punctatum</name>
    <name type="common">Brownbanded bambooshark</name>
    <name type="synonym">Hemiscyllium punctatum</name>
    <dbReference type="NCBI Taxonomy" id="137246"/>
    <lineage>
        <taxon>Eukaryota</taxon>
        <taxon>Metazoa</taxon>
        <taxon>Chordata</taxon>
        <taxon>Craniata</taxon>
        <taxon>Vertebrata</taxon>
        <taxon>Chondrichthyes</taxon>
        <taxon>Elasmobranchii</taxon>
        <taxon>Galeomorphii</taxon>
        <taxon>Galeoidea</taxon>
        <taxon>Orectolobiformes</taxon>
        <taxon>Hemiscylliidae</taxon>
        <taxon>Chiloscyllium</taxon>
    </lineage>
</organism>
<dbReference type="AlphaFoldDB" id="A0A401SCU7"/>
<dbReference type="EMBL" id="BEZZ01000196">
    <property type="protein sequence ID" value="GCC28229.1"/>
    <property type="molecule type" value="Genomic_DNA"/>
</dbReference>
<keyword evidence="2" id="KW-1185">Reference proteome</keyword>
<name>A0A401SCU7_CHIPU</name>
<protein>
    <submittedName>
        <fullName evidence="1">Uncharacterized protein</fullName>
    </submittedName>
</protein>
<evidence type="ECO:0000313" key="1">
    <source>
        <dbReference type="EMBL" id="GCC28229.1"/>
    </source>
</evidence>
<dbReference type="Proteomes" id="UP000287033">
    <property type="component" value="Unassembled WGS sequence"/>
</dbReference>